<keyword evidence="4" id="KW-1185">Reference proteome</keyword>
<dbReference type="Proteomes" id="UP001162162">
    <property type="component" value="Unassembled WGS sequence"/>
</dbReference>
<comment type="similarity">
    <text evidence="1">Belongs to the GILT family.</text>
</comment>
<accession>A0AAV8Z5C4</accession>
<protein>
    <recommendedName>
        <fullName evidence="5">Gamma-interferon-inducible lysosomal thiol reductase</fullName>
    </recommendedName>
</protein>
<evidence type="ECO:0000313" key="3">
    <source>
        <dbReference type="EMBL" id="KAJ8958424.1"/>
    </source>
</evidence>
<sequence length="225" mass="25270">MISSQVNVAVYYESLCPDSRKFFTKQLYPSLQTSLSNFVNLTLVPYGKTTAKFDINSYQFECHHGPGECQGNKIQACALKLIHDDQNSKDYNKVAVGFINCLMDKAMREGDNATFPTMDCAQLNHVHNIKDIENCAGHSDASNYLAYYGGLTDKIQKPLKSVPTIVFNNQLKDEDSKMAQTSFVKVLCQYIEHDKPEECLKNGALSLKISLGFVLLMASFSRHFL</sequence>
<proteinExistence type="inferred from homology"/>
<evidence type="ECO:0000256" key="1">
    <source>
        <dbReference type="ARBA" id="ARBA00005679"/>
    </source>
</evidence>
<dbReference type="AlphaFoldDB" id="A0AAV8Z5C4"/>
<comment type="caution">
    <text evidence="3">The sequence shown here is derived from an EMBL/GenBank/DDBJ whole genome shotgun (WGS) entry which is preliminary data.</text>
</comment>
<dbReference type="PANTHER" id="PTHR13234">
    <property type="entry name" value="GAMMA-INTERFERON INDUCIBLE LYSOSOMAL THIOL REDUCTASE GILT"/>
    <property type="match status" value="1"/>
</dbReference>
<dbReference type="PANTHER" id="PTHR13234:SF69">
    <property type="entry name" value="GILT-LIKE PROTEIN 1"/>
    <property type="match status" value="1"/>
</dbReference>
<dbReference type="Pfam" id="PF03227">
    <property type="entry name" value="GILT"/>
    <property type="match status" value="1"/>
</dbReference>
<gene>
    <name evidence="3" type="ORF">NQ318_002208</name>
</gene>
<name>A0AAV8Z5C4_9CUCU</name>
<organism evidence="3 4">
    <name type="scientific">Aromia moschata</name>
    <dbReference type="NCBI Taxonomy" id="1265417"/>
    <lineage>
        <taxon>Eukaryota</taxon>
        <taxon>Metazoa</taxon>
        <taxon>Ecdysozoa</taxon>
        <taxon>Arthropoda</taxon>
        <taxon>Hexapoda</taxon>
        <taxon>Insecta</taxon>
        <taxon>Pterygota</taxon>
        <taxon>Neoptera</taxon>
        <taxon>Endopterygota</taxon>
        <taxon>Coleoptera</taxon>
        <taxon>Polyphaga</taxon>
        <taxon>Cucujiformia</taxon>
        <taxon>Chrysomeloidea</taxon>
        <taxon>Cerambycidae</taxon>
        <taxon>Cerambycinae</taxon>
        <taxon>Callichromatini</taxon>
        <taxon>Aromia</taxon>
    </lineage>
</organism>
<evidence type="ECO:0008006" key="5">
    <source>
        <dbReference type="Google" id="ProtNLM"/>
    </source>
</evidence>
<keyword evidence="2" id="KW-0325">Glycoprotein</keyword>
<dbReference type="InterPro" id="IPR004911">
    <property type="entry name" value="Interferon-induced_GILT"/>
</dbReference>
<dbReference type="GO" id="GO:0016671">
    <property type="term" value="F:oxidoreductase activity, acting on a sulfur group of donors, disulfide as acceptor"/>
    <property type="evidence" value="ECO:0007669"/>
    <property type="project" value="InterPro"/>
</dbReference>
<evidence type="ECO:0000313" key="4">
    <source>
        <dbReference type="Proteomes" id="UP001162162"/>
    </source>
</evidence>
<dbReference type="EMBL" id="JAPWTK010000017">
    <property type="protein sequence ID" value="KAJ8958424.1"/>
    <property type="molecule type" value="Genomic_DNA"/>
</dbReference>
<reference evidence="3" key="1">
    <citation type="journal article" date="2023" name="Insect Mol. Biol.">
        <title>Genome sequencing provides insights into the evolution of gene families encoding plant cell wall-degrading enzymes in longhorned beetles.</title>
        <authorList>
            <person name="Shin N.R."/>
            <person name="Okamura Y."/>
            <person name="Kirsch R."/>
            <person name="Pauchet Y."/>
        </authorList>
    </citation>
    <scope>NUCLEOTIDE SEQUENCE</scope>
    <source>
        <strain evidence="3">AMC_N1</strain>
    </source>
</reference>
<evidence type="ECO:0000256" key="2">
    <source>
        <dbReference type="ARBA" id="ARBA00023180"/>
    </source>
</evidence>